<dbReference type="CDD" id="cd19071">
    <property type="entry name" value="AKR_AKR1-5-like"/>
    <property type="match status" value="1"/>
</dbReference>
<feature type="active site" description="Proton donor" evidence="3">
    <location>
        <position position="57"/>
    </location>
</feature>
<dbReference type="Proteomes" id="UP000469558">
    <property type="component" value="Unassembled WGS sequence"/>
</dbReference>
<evidence type="ECO:0000313" key="8">
    <source>
        <dbReference type="Proteomes" id="UP000469558"/>
    </source>
</evidence>
<feature type="non-terminal residue" evidence="7">
    <location>
        <position position="285"/>
    </location>
</feature>
<reference evidence="7 8" key="1">
    <citation type="submission" date="2018-05" db="EMBL/GenBank/DDBJ databases">
        <title>Genome sequencing and assembly of the regulated plant pathogen Lachnellula willkommii and related sister species for the development of diagnostic species identification markers.</title>
        <authorList>
            <person name="Giroux E."/>
            <person name="Bilodeau G."/>
        </authorList>
    </citation>
    <scope>NUCLEOTIDE SEQUENCE [LARGE SCALE GENOMIC DNA]</scope>
    <source>
        <strain evidence="7 8">CBS 268.59</strain>
    </source>
</reference>
<feature type="site" description="Lowers pKa of active site Tyr" evidence="5">
    <location>
        <position position="87"/>
    </location>
</feature>
<dbReference type="Gene3D" id="3.20.20.100">
    <property type="entry name" value="NADP-dependent oxidoreductase domain"/>
    <property type="match status" value="1"/>
</dbReference>
<evidence type="ECO:0000256" key="1">
    <source>
        <dbReference type="ARBA" id="ARBA00007905"/>
    </source>
</evidence>
<dbReference type="PIRSF" id="PIRSF000097">
    <property type="entry name" value="AKR"/>
    <property type="match status" value="1"/>
</dbReference>
<dbReference type="EMBL" id="QGMK01002516">
    <property type="protein sequence ID" value="TVY57974.1"/>
    <property type="molecule type" value="Genomic_DNA"/>
</dbReference>
<feature type="binding site" evidence="4">
    <location>
        <position position="119"/>
    </location>
    <ligand>
        <name>substrate</name>
    </ligand>
</feature>
<evidence type="ECO:0000313" key="7">
    <source>
        <dbReference type="EMBL" id="TVY57974.1"/>
    </source>
</evidence>
<accession>A0A8T9BWT8</accession>
<feature type="domain" description="NADP-dependent oxidoreductase" evidence="6">
    <location>
        <begin position="35"/>
        <end position="266"/>
    </location>
</feature>
<dbReference type="AlphaFoldDB" id="A0A8T9BWT8"/>
<dbReference type="InterPro" id="IPR018170">
    <property type="entry name" value="Aldo/ket_reductase_CS"/>
</dbReference>
<evidence type="ECO:0000256" key="3">
    <source>
        <dbReference type="PIRSR" id="PIRSR000097-1"/>
    </source>
</evidence>
<dbReference type="PANTHER" id="PTHR43827:SF13">
    <property type="entry name" value="ALDO_KETO REDUCTASE FAMILY PROTEIN"/>
    <property type="match status" value="1"/>
</dbReference>
<dbReference type="FunFam" id="3.20.20.100:FF:000015">
    <property type="entry name" value="Oxidoreductase, aldo/keto reductase family"/>
    <property type="match status" value="1"/>
</dbReference>
<dbReference type="InterPro" id="IPR020471">
    <property type="entry name" value="AKR"/>
</dbReference>
<sequence>NTPPKMTALSSTIKLNNGTLMPKLHLGVYMTSGSSCANAVSSALHAGYHAVDSAEWYGNEAEVGSAINSFLNRNGGVKREDIWFTTKLKTNSGYDETRRKIRDSIRKSGLGYIDLYLLHSPYGGRSKRAQCWQAVVDAVAEGQVRAGGVSNFGVRHLEQLLEDKPGLLPQVNQIELHPFNTQPSIVSFCESHNITLEAYAPLARSMRATHPTITQLAKKYGVSWAQLLVRWSLQRGFVPLPKSVKETRIRQNADVDGWVIDEADMEVLGGLDEQLVTDWDPTDAD</sequence>
<gene>
    <name evidence="7" type="ORF">LSUE1_G009250</name>
</gene>
<comment type="caution">
    <text evidence="7">The sequence shown here is derived from an EMBL/GenBank/DDBJ whole genome shotgun (WGS) entry which is preliminary data.</text>
</comment>
<comment type="similarity">
    <text evidence="1">Belongs to the aldo/keto reductase family.</text>
</comment>
<evidence type="ECO:0000256" key="2">
    <source>
        <dbReference type="ARBA" id="ARBA00023002"/>
    </source>
</evidence>
<dbReference type="PROSITE" id="PS00063">
    <property type="entry name" value="ALDOKETO_REDUCTASE_3"/>
    <property type="match status" value="1"/>
</dbReference>
<dbReference type="GO" id="GO:0016491">
    <property type="term" value="F:oxidoreductase activity"/>
    <property type="evidence" value="ECO:0007669"/>
    <property type="project" value="UniProtKB-KW"/>
</dbReference>
<dbReference type="Pfam" id="PF00248">
    <property type="entry name" value="Aldo_ket_red"/>
    <property type="match status" value="1"/>
</dbReference>
<organism evidence="7 8">
    <name type="scientific">Lachnellula suecica</name>
    <dbReference type="NCBI Taxonomy" id="602035"/>
    <lineage>
        <taxon>Eukaryota</taxon>
        <taxon>Fungi</taxon>
        <taxon>Dikarya</taxon>
        <taxon>Ascomycota</taxon>
        <taxon>Pezizomycotina</taxon>
        <taxon>Leotiomycetes</taxon>
        <taxon>Helotiales</taxon>
        <taxon>Lachnaceae</taxon>
        <taxon>Lachnellula</taxon>
    </lineage>
</organism>
<evidence type="ECO:0000259" key="6">
    <source>
        <dbReference type="Pfam" id="PF00248"/>
    </source>
</evidence>
<name>A0A8T9BWT8_9HELO</name>
<dbReference type="PANTHER" id="PTHR43827">
    <property type="entry name" value="2,5-DIKETO-D-GLUCONIC ACID REDUCTASE"/>
    <property type="match status" value="1"/>
</dbReference>
<proteinExistence type="inferred from homology"/>
<keyword evidence="2" id="KW-0560">Oxidoreductase</keyword>
<dbReference type="PRINTS" id="PR00069">
    <property type="entry name" value="ALDKETRDTASE"/>
</dbReference>
<dbReference type="InterPro" id="IPR036812">
    <property type="entry name" value="NAD(P)_OxRdtase_dom_sf"/>
</dbReference>
<dbReference type="SUPFAM" id="SSF51430">
    <property type="entry name" value="NAD(P)-linked oxidoreductase"/>
    <property type="match status" value="1"/>
</dbReference>
<keyword evidence="8" id="KW-1185">Reference proteome</keyword>
<dbReference type="OrthoDB" id="416253at2759"/>
<dbReference type="InterPro" id="IPR023210">
    <property type="entry name" value="NADP_OxRdtase_dom"/>
</dbReference>
<protein>
    <submittedName>
        <fullName evidence="7">Putative oxidoreductase</fullName>
    </submittedName>
</protein>
<evidence type="ECO:0000256" key="5">
    <source>
        <dbReference type="PIRSR" id="PIRSR000097-3"/>
    </source>
</evidence>
<evidence type="ECO:0000256" key="4">
    <source>
        <dbReference type="PIRSR" id="PIRSR000097-2"/>
    </source>
</evidence>